<comment type="caution">
    <text evidence="1">The sequence shown here is derived from an EMBL/GenBank/DDBJ whole genome shotgun (WGS) entry which is preliminary data.</text>
</comment>
<keyword evidence="2" id="KW-1185">Reference proteome</keyword>
<dbReference type="OrthoDB" id="410315at2759"/>
<reference evidence="1 2" key="1">
    <citation type="journal article" date="2019" name="Sci. Rep.">
        <title>Orb-weaving spider Araneus ventricosus genome elucidates the spidroin gene catalogue.</title>
        <authorList>
            <person name="Kono N."/>
            <person name="Nakamura H."/>
            <person name="Ohtoshi R."/>
            <person name="Moran D.A.P."/>
            <person name="Shinohara A."/>
            <person name="Yoshida Y."/>
            <person name="Fujiwara M."/>
            <person name="Mori M."/>
            <person name="Tomita M."/>
            <person name="Arakawa K."/>
        </authorList>
    </citation>
    <scope>NUCLEOTIDE SEQUENCE [LARGE SCALE GENOMIC DNA]</scope>
</reference>
<dbReference type="Proteomes" id="UP000499080">
    <property type="component" value="Unassembled WGS sequence"/>
</dbReference>
<accession>A0A4Y2QWX0</accession>
<proteinExistence type="predicted"/>
<gene>
    <name evidence="1" type="ORF">AVEN_120773_1</name>
</gene>
<organism evidence="1 2">
    <name type="scientific">Araneus ventricosus</name>
    <name type="common">Orbweaver spider</name>
    <name type="synonym">Epeira ventricosa</name>
    <dbReference type="NCBI Taxonomy" id="182803"/>
    <lineage>
        <taxon>Eukaryota</taxon>
        <taxon>Metazoa</taxon>
        <taxon>Ecdysozoa</taxon>
        <taxon>Arthropoda</taxon>
        <taxon>Chelicerata</taxon>
        <taxon>Arachnida</taxon>
        <taxon>Araneae</taxon>
        <taxon>Araneomorphae</taxon>
        <taxon>Entelegynae</taxon>
        <taxon>Araneoidea</taxon>
        <taxon>Araneidae</taxon>
        <taxon>Araneus</taxon>
    </lineage>
</organism>
<evidence type="ECO:0000313" key="2">
    <source>
        <dbReference type="Proteomes" id="UP000499080"/>
    </source>
</evidence>
<dbReference type="EMBL" id="BGPR01015063">
    <property type="protein sequence ID" value="GBN67857.1"/>
    <property type="molecule type" value="Genomic_DNA"/>
</dbReference>
<dbReference type="AlphaFoldDB" id="A0A4Y2QWX0"/>
<protein>
    <submittedName>
        <fullName evidence="1">Uncharacterized protein</fullName>
    </submittedName>
</protein>
<sequence>MKVNFTLYWGWTFKSSFAPFSPDSASEKEAAAEDPIAGVIETVMEATPASELKRLRENLLSHYDKTQRPGKESATDVLIYFDARHLISLVSEPLLSFKPLTTKSSQNLSTVAYRGLLTN</sequence>
<name>A0A4Y2QWX0_ARAVE</name>
<evidence type="ECO:0000313" key="1">
    <source>
        <dbReference type="EMBL" id="GBN67857.1"/>
    </source>
</evidence>